<keyword evidence="2" id="KW-0436">Ligase</keyword>
<dbReference type="Proteomes" id="UP001152795">
    <property type="component" value="Unassembled WGS sequence"/>
</dbReference>
<keyword evidence="3" id="KW-1185">Reference proteome</keyword>
<comment type="caution">
    <text evidence="2">The sequence shown here is derived from an EMBL/GenBank/DDBJ whole genome shotgun (WGS) entry which is preliminary data.</text>
</comment>
<name>A0A6S7KUV3_PARCT</name>
<dbReference type="PROSITE" id="PS50237">
    <property type="entry name" value="HECT"/>
    <property type="match status" value="1"/>
</dbReference>
<dbReference type="EMBL" id="CACRXK020017796">
    <property type="protein sequence ID" value="CAB4031643.1"/>
    <property type="molecule type" value="Genomic_DNA"/>
</dbReference>
<protein>
    <submittedName>
        <fullName evidence="2">G2 M phase-specific E3 ubiquitin- ligase-like</fullName>
    </submittedName>
</protein>
<dbReference type="InterPro" id="IPR000569">
    <property type="entry name" value="HECT_dom"/>
</dbReference>
<evidence type="ECO:0000313" key="2">
    <source>
        <dbReference type="EMBL" id="CAB4031643.1"/>
    </source>
</evidence>
<dbReference type="GO" id="GO:0043130">
    <property type="term" value="F:ubiquitin binding"/>
    <property type="evidence" value="ECO:0007669"/>
    <property type="project" value="InterPro"/>
</dbReference>
<dbReference type="GO" id="GO:0016874">
    <property type="term" value="F:ligase activity"/>
    <property type="evidence" value="ECO:0007669"/>
    <property type="project" value="UniProtKB-KW"/>
</dbReference>
<dbReference type="SUPFAM" id="SSF56204">
    <property type="entry name" value="Hect, E3 ligase catalytic domain"/>
    <property type="match status" value="1"/>
</dbReference>
<dbReference type="OrthoDB" id="5964629at2759"/>
<accession>A0A6S7KUV3</accession>
<evidence type="ECO:0000256" key="1">
    <source>
        <dbReference type="ARBA" id="ARBA00022786"/>
    </source>
</evidence>
<dbReference type="InterPro" id="IPR035983">
    <property type="entry name" value="Hect_E3_ubiquitin_ligase"/>
</dbReference>
<keyword evidence="1" id="KW-0833">Ubl conjugation pathway</keyword>
<reference evidence="2" key="1">
    <citation type="submission" date="2020-04" db="EMBL/GenBank/DDBJ databases">
        <authorList>
            <person name="Alioto T."/>
            <person name="Alioto T."/>
            <person name="Gomez Garrido J."/>
        </authorList>
    </citation>
    <scope>NUCLEOTIDE SEQUENCE</scope>
    <source>
        <strain evidence="2">A484AB</strain>
    </source>
</reference>
<sequence length="289" mass="32560">MFPNTEANTIIEALESANGCVETATFALLNDDGLDDETQILSITEIGPLSTEAANNDDDPNLITLPASITITDIPDLDLRGYIQELENLTSDVEIPSNLKEDILPYLLEAGLDLNDLNINRKHVIQGIMIHFVIDKRKRELDDLAKGMDEVGLHRFIGRCESKNLESIFPMCDQMFISYEELKEQMVFEDTEGREETITYWHNYLACLSKYEPGQLSLTDLCCFWTATNTLPPRSSTLLVKFNDDQSELPTAETCFNSLTLPTIHTSYDNFRRSMDTALRNGSMGIDLS</sequence>
<proteinExistence type="predicted"/>
<dbReference type="AlphaFoldDB" id="A0A6S7KUV3"/>
<dbReference type="PROSITE" id="PS51140">
    <property type="entry name" value="CUE"/>
    <property type="match status" value="1"/>
</dbReference>
<evidence type="ECO:0000313" key="3">
    <source>
        <dbReference type="Proteomes" id="UP001152795"/>
    </source>
</evidence>
<organism evidence="2 3">
    <name type="scientific">Paramuricea clavata</name>
    <name type="common">Red gorgonian</name>
    <name type="synonym">Violescent sea-whip</name>
    <dbReference type="NCBI Taxonomy" id="317549"/>
    <lineage>
        <taxon>Eukaryota</taxon>
        <taxon>Metazoa</taxon>
        <taxon>Cnidaria</taxon>
        <taxon>Anthozoa</taxon>
        <taxon>Octocorallia</taxon>
        <taxon>Malacalcyonacea</taxon>
        <taxon>Plexauridae</taxon>
        <taxon>Paramuricea</taxon>
    </lineage>
</organism>
<dbReference type="Pfam" id="PF02845">
    <property type="entry name" value="CUE"/>
    <property type="match status" value="1"/>
</dbReference>
<gene>
    <name evidence="2" type="ORF">PACLA_8A060450</name>
</gene>
<dbReference type="Gene3D" id="3.30.2410.10">
    <property type="entry name" value="Hect, E3 ligase catalytic domain"/>
    <property type="match status" value="1"/>
</dbReference>
<dbReference type="GO" id="GO:0004842">
    <property type="term" value="F:ubiquitin-protein transferase activity"/>
    <property type="evidence" value="ECO:0007669"/>
    <property type="project" value="InterPro"/>
</dbReference>
<dbReference type="InterPro" id="IPR003892">
    <property type="entry name" value="CUE"/>
</dbReference>
<dbReference type="Pfam" id="PF00632">
    <property type="entry name" value="HECT"/>
    <property type="match status" value="1"/>
</dbReference>